<evidence type="ECO:0000259" key="5">
    <source>
        <dbReference type="PROSITE" id="PS50931"/>
    </source>
</evidence>
<feature type="domain" description="HTH lysR-type" evidence="5">
    <location>
        <begin position="36"/>
        <end position="91"/>
    </location>
</feature>
<dbReference type="GO" id="GO:0000976">
    <property type="term" value="F:transcription cis-regulatory region binding"/>
    <property type="evidence" value="ECO:0007669"/>
    <property type="project" value="TreeGrafter"/>
</dbReference>
<dbReference type="InterPro" id="IPR036390">
    <property type="entry name" value="WH_DNA-bd_sf"/>
</dbReference>
<dbReference type="Gene3D" id="3.40.190.10">
    <property type="entry name" value="Periplasmic binding protein-like II"/>
    <property type="match status" value="2"/>
</dbReference>
<organism evidence="6 7">
    <name type="scientific">Phyllobacterium phragmitis</name>
    <dbReference type="NCBI Taxonomy" id="2670329"/>
    <lineage>
        <taxon>Bacteria</taxon>
        <taxon>Pseudomonadati</taxon>
        <taxon>Pseudomonadota</taxon>
        <taxon>Alphaproteobacteria</taxon>
        <taxon>Hyphomicrobiales</taxon>
        <taxon>Phyllobacteriaceae</taxon>
        <taxon>Phyllobacterium</taxon>
    </lineage>
</organism>
<dbReference type="PANTHER" id="PTHR30126">
    <property type="entry name" value="HTH-TYPE TRANSCRIPTIONAL REGULATOR"/>
    <property type="match status" value="1"/>
</dbReference>
<dbReference type="Proteomes" id="UP000239434">
    <property type="component" value="Unassembled WGS sequence"/>
</dbReference>
<dbReference type="EMBL" id="PVBR01000024">
    <property type="protein sequence ID" value="PRD41129.1"/>
    <property type="molecule type" value="Genomic_DNA"/>
</dbReference>
<protein>
    <recommendedName>
        <fullName evidence="5">HTH lysR-type domain-containing protein</fullName>
    </recommendedName>
</protein>
<dbReference type="Gene3D" id="1.10.10.10">
    <property type="entry name" value="Winged helix-like DNA-binding domain superfamily/Winged helix DNA-binding domain"/>
    <property type="match status" value="1"/>
</dbReference>
<comment type="similarity">
    <text evidence="1">Belongs to the LysR transcriptional regulatory family.</text>
</comment>
<sequence length="322" mass="35883">MDLGSFSQKDAECDRKIKPVARPLDIGSAEMSLERLSLGTIRCVHEVLACRSVTVAAERIGISQSAVSQQIARFEKLSGIPIIVRNGTKLTVCSDEIARLIFTMMEPIDTMRCLVLGKDVDKLRLGVCNHIAAHHCHDIKRYIELGREFDVHIGRPAGISEMFNHGELDVVVRPLFHHEGEIDLMFDVPLVWVASSGFEMGLNGNVPASPLPVILEATLSPYSYYAERSLREAQIQYKVASRTDDNLVRMHLVSAGLGCTTIPKFALPAVSDEEIKLFRNIPDTSRIRFGLFYNKKKVQYKKASRIFDIISDGVAPAQKYLA</sequence>
<reference evidence="6 7" key="1">
    <citation type="submission" date="2018-02" db="EMBL/GenBank/DDBJ databases">
        <title>The draft genome of Phyllobacterium sp. 1N-3.</title>
        <authorList>
            <person name="Liu L."/>
            <person name="Li L."/>
            <person name="Zhang X."/>
            <person name="Wang T."/>
            <person name="Liang L."/>
        </authorList>
    </citation>
    <scope>NUCLEOTIDE SEQUENCE [LARGE SCALE GENOMIC DNA]</scope>
    <source>
        <strain evidence="6 7">1N-3</strain>
    </source>
</reference>
<evidence type="ECO:0000256" key="3">
    <source>
        <dbReference type="ARBA" id="ARBA00023125"/>
    </source>
</evidence>
<keyword evidence="7" id="KW-1185">Reference proteome</keyword>
<dbReference type="PANTHER" id="PTHR30126:SF40">
    <property type="entry name" value="HTH-TYPE TRANSCRIPTIONAL REGULATOR GLTR"/>
    <property type="match status" value="1"/>
</dbReference>
<dbReference type="InterPro" id="IPR000847">
    <property type="entry name" value="LysR_HTH_N"/>
</dbReference>
<evidence type="ECO:0000313" key="6">
    <source>
        <dbReference type="EMBL" id="PRD41129.1"/>
    </source>
</evidence>
<dbReference type="SUPFAM" id="SSF53850">
    <property type="entry name" value="Periplasmic binding protein-like II"/>
    <property type="match status" value="1"/>
</dbReference>
<evidence type="ECO:0000256" key="2">
    <source>
        <dbReference type="ARBA" id="ARBA00023015"/>
    </source>
</evidence>
<gene>
    <name evidence="6" type="ORF">C5748_23085</name>
</gene>
<evidence type="ECO:0000313" key="7">
    <source>
        <dbReference type="Proteomes" id="UP000239434"/>
    </source>
</evidence>
<dbReference type="GO" id="GO:0003700">
    <property type="term" value="F:DNA-binding transcription factor activity"/>
    <property type="evidence" value="ECO:0007669"/>
    <property type="project" value="InterPro"/>
</dbReference>
<evidence type="ECO:0000256" key="1">
    <source>
        <dbReference type="ARBA" id="ARBA00009437"/>
    </source>
</evidence>
<proteinExistence type="inferred from homology"/>
<comment type="caution">
    <text evidence="6">The sequence shown here is derived from an EMBL/GenBank/DDBJ whole genome shotgun (WGS) entry which is preliminary data.</text>
</comment>
<keyword evidence="2" id="KW-0805">Transcription regulation</keyword>
<dbReference type="Pfam" id="PF03466">
    <property type="entry name" value="LysR_substrate"/>
    <property type="match status" value="1"/>
</dbReference>
<dbReference type="InterPro" id="IPR036388">
    <property type="entry name" value="WH-like_DNA-bd_sf"/>
</dbReference>
<dbReference type="SUPFAM" id="SSF46785">
    <property type="entry name" value="Winged helix' DNA-binding domain"/>
    <property type="match status" value="1"/>
</dbReference>
<evidence type="ECO:0000256" key="4">
    <source>
        <dbReference type="ARBA" id="ARBA00023163"/>
    </source>
</evidence>
<keyword evidence="3" id="KW-0238">DNA-binding</keyword>
<name>A0A2S9IKS7_9HYPH</name>
<accession>A0A2S9IKS7</accession>
<keyword evidence="4" id="KW-0804">Transcription</keyword>
<dbReference type="AlphaFoldDB" id="A0A2S9IKS7"/>
<dbReference type="InterPro" id="IPR005119">
    <property type="entry name" value="LysR_subst-bd"/>
</dbReference>
<dbReference type="Pfam" id="PF00126">
    <property type="entry name" value="HTH_1"/>
    <property type="match status" value="1"/>
</dbReference>
<dbReference type="PROSITE" id="PS50931">
    <property type="entry name" value="HTH_LYSR"/>
    <property type="match status" value="1"/>
</dbReference>
<dbReference type="CDD" id="cd05466">
    <property type="entry name" value="PBP2_LTTR_substrate"/>
    <property type="match status" value="1"/>
</dbReference>